<protein>
    <submittedName>
        <fullName evidence="2">Alpha-glucan family phosphorylase</fullName>
    </submittedName>
</protein>
<dbReference type="Gene3D" id="3.40.50.2000">
    <property type="entry name" value="Glycogen Phosphorylase B"/>
    <property type="match status" value="2"/>
</dbReference>
<evidence type="ECO:0000256" key="1">
    <source>
        <dbReference type="ARBA" id="ARBA00006047"/>
    </source>
</evidence>
<dbReference type="NCBIfam" id="TIGR02094">
    <property type="entry name" value="more_P_ylases"/>
    <property type="match status" value="2"/>
</dbReference>
<dbReference type="PANTHER" id="PTHR42655">
    <property type="entry name" value="GLYCOGEN PHOSPHORYLASE"/>
    <property type="match status" value="1"/>
</dbReference>
<organism evidence="2 3">
    <name type="scientific">Candidatus Limenecus avicola</name>
    <dbReference type="NCBI Taxonomy" id="2840847"/>
    <lineage>
        <taxon>Bacteria</taxon>
        <taxon>Bacillati</taxon>
        <taxon>Bacillota</taxon>
        <taxon>Clostridia</taxon>
        <taxon>Eubacteriales</taxon>
        <taxon>Clostridiaceae</taxon>
        <taxon>Clostridiaceae incertae sedis</taxon>
        <taxon>Candidatus Limenecus</taxon>
    </lineage>
</organism>
<sequence>MGLPKVAYFSMEIALDQSLSTYSGGLGFLAGSHMLSAGYLQLPMVGVTMLWSYGYYNQRINEEGNVDVAYIRKHYDYLQDVDAQVTVDIFGEKVIVKAFRVDPELFGSCPVYLLTTDVDGNSDWARSISHKLYDGNEKIRIAQETVLGVGGIRLLQAIKYDFECVHMNEGHALPAAFELLQQNGGDLEKTKRQVVFTTHTPVAAGNEVHWVDTLMDGGFFAGCSRERAVELGGEHFSLTVAALRMSRIANAVSQLHGLVSNKMWNWVEGRCPIRAITNAVNLHYWQDERIKNAKTLQDLLDAKVEMKKEVFSYIANTTGKRFDPNVLTITWARRFADYKRAWLIFMDMDRILKLLNANKVQLIFAGKFHPDDAMGREMFNNILHKSYNIKNVAVLAGYELELSGKLKRATDVWLNTPIRPLEASGTSGMSANANGALHLSIFDGWTVEGTFPGINGYTVEYPGLDDDIPWEERHWKDHDCIMDIIENQIIPTYYDNKMEWARMMRQAVRTSEAYFNSDRMVIEYFNRIYKPIAHENPKEGGLNTNAQDMTVDPSQKEAPNMDAWTYSNIK</sequence>
<proteinExistence type="inferred from homology"/>
<gene>
    <name evidence="2" type="primary">glgP</name>
    <name evidence="2" type="ORF">IAD26_09740</name>
</gene>
<accession>A0A9D1N210</accession>
<evidence type="ECO:0000313" key="3">
    <source>
        <dbReference type="Proteomes" id="UP000886748"/>
    </source>
</evidence>
<dbReference type="InterPro" id="IPR000811">
    <property type="entry name" value="Glyco_trans_35"/>
</dbReference>
<dbReference type="InterPro" id="IPR052182">
    <property type="entry name" value="Glycogen/Maltodextrin_Phosph"/>
</dbReference>
<dbReference type="GO" id="GO:0008184">
    <property type="term" value="F:glycogen phosphorylase activity"/>
    <property type="evidence" value="ECO:0007669"/>
    <property type="project" value="InterPro"/>
</dbReference>
<dbReference type="EMBL" id="DVOD01000071">
    <property type="protein sequence ID" value="HIU93395.1"/>
    <property type="molecule type" value="Genomic_DNA"/>
</dbReference>
<evidence type="ECO:0000313" key="2">
    <source>
        <dbReference type="EMBL" id="HIU93395.1"/>
    </source>
</evidence>
<dbReference type="SUPFAM" id="SSF53756">
    <property type="entry name" value="UDP-Glycosyltransferase/glycogen phosphorylase"/>
    <property type="match status" value="1"/>
</dbReference>
<dbReference type="GO" id="GO:0005975">
    <property type="term" value="P:carbohydrate metabolic process"/>
    <property type="evidence" value="ECO:0007669"/>
    <property type="project" value="InterPro"/>
</dbReference>
<name>A0A9D1N210_9CLOT</name>
<dbReference type="Pfam" id="PF00343">
    <property type="entry name" value="Phosphorylase"/>
    <property type="match status" value="1"/>
</dbReference>
<dbReference type="Proteomes" id="UP000886748">
    <property type="component" value="Unassembled WGS sequence"/>
</dbReference>
<dbReference type="InterPro" id="IPR011834">
    <property type="entry name" value="Agluc_phsphrylas"/>
</dbReference>
<dbReference type="AlphaFoldDB" id="A0A9D1N210"/>
<dbReference type="PANTHER" id="PTHR42655:SF1">
    <property type="entry name" value="GLYCOGEN PHOSPHORYLASE"/>
    <property type="match status" value="1"/>
</dbReference>
<reference evidence="2" key="1">
    <citation type="submission" date="2020-10" db="EMBL/GenBank/DDBJ databases">
        <authorList>
            <person name="Gilroy R."/>
        </authorList>
    </citation>
    <scope>NUCLEOTIDE SEQUENCE</scope>
    <source>
        <strain evidence="2">CHK154-7741</strain>
    </source>
</reference>
<comment type="similarity">
    <text evidence="1">Belongs to the glycogen phosphorylase family.</text>
</comment>
<reference evidence="2" key="2">
    <citation type="journal article" date="2021" name="PeerJ">
        <title>Extensive microbial diversity within the chicken gut microbiome revealed by metagenomics and culture.</title>
        <authorList>
            <person name="Gilroy R."/>
            <person name="Ravi A."/>
            <person name="Getino M."/>
            <person name="Pursley I."/>
            <person name="Horton D.L."/>
            <person name="Alikhan N.F."/>
            <person name="Baker D."/>
            <person name="Gharbi K."/>
            <person name="Hall N."/>
            <person name="Watson M."/>
            <person name="Adriaenssens E.M."/>
            <person name="Foster-Nyarko E."/>
            <person name="Jarju S."/>
            <person name="Secka A."/>
            <person name="Antonio M."/>
            <person name="Oren A."/>
            <person name="Chaudhuri R.R."/>
            <person name="La Ragione R."/>
            <person name="Hildebrand F."/>
            <person name="Pallen M.J."/>
        </authorList>
    </citation>
    <scope>NUCLEOTIDE SEQUENCE</scope>
    <source>
        <strain evidence="2">CHK154-7741</strain>
    </source>
</reference>
<comment type="caution">
    <text evidence="2">The sequence shown here is derived from an EMBL/GenBank/DDBJ whole genome shotgun (WGS) entry which is preliminary data.</text>
</comment>
<dbReference type="GO" id="GO:0030170">
    <property type="term" value="F:pyridoxal phosphate binding"/>
    <property type="evidence" value="ECO:0007669"/>
    <property type="project" value="InterPro"/>
</dbReference>